<accession>G0UZU6</accession>
<proteinExistence type="predicted"/>
<sequence>MKIRGMHVTSPVCVQQQKNSNATRPLPQSLLKGVTQTYICILPILKCIILYVSVHVHTISFSLSMFSPPCTSQPILLSLLSSASHAAPSFFKPLRKLLIC</sequence>
<dbReference type="AlphaFoldDB" id="G0UZU6"/>
<protein>
    <submittedName>
        <fullName evidence="1">Uncharacterized protein</fullName>
    </submittedName>
</protein>
<dbReference type="EMBL" id="HE575324">
    <property type="protein sequence ID" value="CCC94915.1"/>
    <property type="molecule type" value="Genomic_DNA"/>
</dbReference>
<evidence type="ECO:0000313" key="1">
    <source>
        <dbReference type="EMBL" id="CCC94915.1"/>
    </source>
</evidence>
<reference evidence="1" key="1">
    <citation type="journal article" date="2012" name="Proc. Natl. Acad. Sci. U.S.A.">
        <title>Antigenic diversity is generated by distinct evolutionary mechanisms in African trypanosome species.</title>
        <authorList>
            <person name="Jackson A.P."/>
            <person name="Berry A."/>
            <person name="Aslett M."/>
            <person name="Allison H.C."/>
            <person name="Burton P."/>
            <person name="Vavrova-Anderson J."/>
            <person name="Brown R."/>
            <person name="Browne H."/>
            <person name="Corton N."/>
            <person name="Hauser H."/>
            <person name="Gamble J."/>
            <person name="Gilderthorp R."/>
            <person name="Marcello L."/>
            <person name="McQuillan J."/>
            <person name="Otto T.D."/>
            <person name="Quail M.A."/>
            <person name="Sanders M.J."/>
            <person name="van Tonder A."/>
            <person name="Ginger M.L."/>
            <person name="Field M.C."/>
            <person name="Barry J.D."/>
            <person name="Hertz-Fowler C."/>
            <person name="Berriman M."/>
        </authorList>
    </citation>
    <scope>NUCLEOTIDE SEQUENCE</scope>
    <source>
        <strain evidence="1">IL3000</strain>
    </source>
</reference>
<name>G0UZU6_TRYCI</name>
<gene>
    <name evidence="1" type="ORF">TCIL3000_11_3120</name>
</gene>
<organism evidence="1">
    <name type="scientific">Trypanosoma congolense (strain IL3000)</name>
    <dbReference type="NCBI Taxonomy" id="1068625"/>
    <lineage>
        <taxon>Eukaryota</taxon>
        <taxon>Discoba</taxon>
        <taxon>Euglenozoa</taxon>
        <taxon>Kinetoplastea</taxon>
        <taxon>Metakinetoplastina</taxon>
        <taxon>Trypanosomatida</taxon>
        <taxon>Trypanosomatidae</taxon>
        <taxon>Trypanosoma</taxon>
        <taxon>Nannomonas</taxon>
    </lineage>
</organism>